<evidence type="ECO:0000259" key="1">
    <source>
        <dbReference type="Pfam" id="PF00899"/>
    </source>
</evidence>
<dbReference type="Gene3D" id="3.40.50.720">
    <property type="entry name" value="NAD(P)-binding Rossmann-like Domain"/>
    <property type="match status" value="1"/>
</dbReference>
<dbReference type="Proteomes" id="UP000238348">
    <property type="component" value="Chromosome"/>
</dbReference>
<reference evidence="2 3" key="1">
    <citation type="submission" date="2015-09" db="EMBL/GenBank/DDBJ databases">
        <title>Sorangium comparison.</title>
        <authorList>
            <person name="Zaburannyi N."/>
            <person name="Bunk B."/>
            <person name="Overmann J."/>
            <person name="Mueller R."/>
        </authorList>
    </citation>
    <scope>NUCLEOTIDE SEQUENCE [LARGE SCALE GENOMIC DNA]</scope>
    <source>
        <strain evidence="2 3">So ce26</strain>
    </source>
</reference>
<dbReference type="InterPro" id="IPR022291">
    <property type="entry name" value="Bacteriocin_synth_cyclodeHase"/>
</dbReference>
<proteinExistence type="predicted"/>
<dbReference type="Pfam" id="PF00899">
    <property type="entry name" value="ThiF"/>
    <property type="match status" value="1"/>
</dbReference>
<dbReference type="OrthoDB" id="3247510at2"/>
<evidence type="ECO:0000313" key="2">
    <source>
        <dbReference type="EMBL" id="AUX45826.1"/>
    </source>
</evidence>
<dbReference type="RefSeq" id="WP_104984152.1">
    <property type="nucleotide sequence ID" value="NZ_CP012673.1"/>
</dbReference>
<sequence>MPTLRLSRSASITPTDVGVIFRSDLGTFQLTGADVSAFLERMVPLLDGSRDREALIEALSDYSRRSVTAFLDLLEARGLIEPVPDAAPSLDGDRFRGQAEFLRRWSDAPEQAAGRLAGARVLLVGLEPWGASAALALAAAGLPALRLIDDGVVGPGDVAVVRERGDAALGAPRRGAVASLIRERAPWCRVEESDAGALDAGALHARDGRPHLLVWAAREDGVDLLERAARFGHRARVVSLWSRLAGTTAVLGPLVFPGATACRLCATAEALNPPLAGRPDGAAAPQAAAMAQLLGHLVAMEALKVITEYTPSRLGGRLLLQDLSTFETSHHTLVRLPWCRVCGERTGKRAP</sequence>
<dbReference type="Gene3D" id="3.90.930.60">
    <property type="match status" value="1"/>
</dbReference>
<dbReference type="GO" id="GO:0008641">
    <property type="term" value="F:ubiquitin-like modifier activating enzyme activity"/>
    <property type="evidence" value="ECO:0007669"/>
    <property type="project" value="InterPro"/>
</dbReference>
<feature type="domain" description="THIF-type NAD/FAD binding fold" evidence="1">
    <location>
        <begin position="105"/>
        <end position="332"/>
    </location>
</feature>
<evidence type="ECO:0000313" key="3">
    <source>
        <dbReference type="Proteomes" id="UP000238348"/>
    </source>
</evidence>
<accession>A0A2L0F2Q1</accession>
<dbReference type="SUPFAM" id="SSF69572">
    <property type="entry name" value="Activating enzymes of the ubiquitin-like proteins"/>
    <property type="match status" value="1"/>
</dbReference>
<organism evidence="2 3">
    <name type="scientific">Sorangium cellulosum</name>
    <name type="common">Polyangium cellulosum</name>
    <dbReference type="NCBI Taxonomy" id="56"/>
    <lineage>
        <taxon>Bacteria</taxon>
        <taxon>Pseudomonadati</taxon>
        <taxon>Myxococcota</taxon>
        <taxon>Polyangia</taxon>
        <taxon>Polyangiales</taxon>
        <taxon>Polyangiaceae</taxon>
        <taxon>Sorangium</taxon>
    </lineage>
</organism>
<dbReference type="InterPro" id="IPR000594">
    <property type="entry name" value="ThiF_NAD_FAD-bd"/>
</dbReference>
<name>A0A2L0F2Q1_SORCE</name>
<dbReference type="EMBL" id="CP012673">
    <property type="protein sequence ID" value="AUX45826.1"/>
    <property type="molecule type" value="Genomic_DNA"/>
</dbReference>
<gene>
    <name evidence="2" type="ORF">SOCE26_073220</name>
</gene>
<dbReference type="NCBIfam" id="TIGR03882">
    <property type="entry name" value="cyclo_dehyd_2"/>
    <property type="match status" value="1"/>
</dbReference>
<dbReference type="InterPro" id="IPR035985">
    <property type="entry name" value="Ubiquitin-activating_enz"/>
</dbReference>
<dbReference type="AlphaFoldDB" id="A0A2L0F2Q1"/>
<protein>
    <recommendedName>
        <fullName evidence="1">THIF-type NAD/FAD binding fold domain-containing protein</fullName>
    </recommendedName>
</protein>